<dbReference type="OrthoDB" id="2376522at2"/>
<organism evidence="1 2">
    <name type="scientific">Clostridium pasteurianum BC1</name>
    <dbReference type="NCBI Taxonomy" id="86416"/>
    <lineage>
        <taxon>Bacteria</taxon>
        <taxon>Bacillati</taxon>
        <taxon>Bacillota</taxon>
        <taxon>Clostridia</taxon>
        <taxon>Eubacteriales</taxon>
        <taxon>Clostridiaceae</taxon>
        <taxon>Clostridium</taxon>
    </lineage>
</organism>
<dbReference type="STRING" id="86416.Clopa_2095"/>
<dbReference type="eggNOG" id="ENOG50335WY">
    <property type="taxonomic scope" value="Bacteria"/>
</dbReference>
<dbReference type="EMBL" id="CP003261">
    <property type="protein sequence ID" value="AGK96977.1"/>
    <property type="molecule type" value="Genomic_DNA"/>
</dbReference>
<evidence type="ECO:0000313" key="2">
    <source>
        <dbReference type="Proteomes" id="UP000013523"/>
    </source>
</evidence>
<name>R4K1K3_CLOPA</name>
<dbReference type="PATRIC" id="fig|86416.3.peg.2067"/>
<keyword evidence="2" id="KW-1185">Reference proteome</keyword>
<dbReference type="KEGG" id="cpas:Clopa_2095"/>
<proteinExistence type="predicted"/>
<gene>
    <name evidence="1" type="ORF">Clopa_2095</name>
</gene>
<dbReference type="AlphaFoldDB" id="R4K1K3"/>
<sequence length="187" mass="21215">MRSHRKIIICGIFVLIMSLSFMTGCGEKHSQEIDSSKTGDTQVISTSKLKSIENSGVISLADGSPASFYWVPKNQKTTLYEVTSWLQQAKPYKGKIPKSQNVGTFNGNIDPSILYIKTSDEHEITIQPAFYLAISNGQSSVVHYINNVLQLKNDNQKIYIQSSELFNWLKNDKWKTEFEMKQIQSIQ</sequence>
<evidence type="ECO:0000313" key="1">
    <source>
        <dbReference type="EMBL" id="AGK96977.1"/>
    </source>
</evidence>
<dbReference type="PROSITE" id="PS51257">
    <property type="entry name" value="PROKAR_LIPOPROTEIN"/>
    <property type="match status" value="1"/>
</dbReference>
<protein>
    <submittedName>
        <fullName evidence="1">Uncharacterized protein</fullName>
    </submittedName>
</protein>
<dbReference type="Proteomes" id="UP000013523">
    <property type="component" value="Chromosome"/>
</dbReference>
<reference evidence="1 2" key="1">
    <citation type="submission" date="2012-01" db="EMBL/GenBank/DDBJ databases">
        <title>Complete sequence of chromosome of Clostridium pasteurianum BC1.</title>
        <authorList>
            <consortium name="US DOE Joint Genome Institute"/>
            <person name="Lucas S."/>
            <person name="Han J."/>
            <person name="Lapidus A."/>
            <person name="Cheng J.-F."/>
            <person name="Goodwin L."/>
            <person name="Pitluck S."/>
            <person name="Peters L."/>
            <person name="Mikhailova N."/>
            <person name="Teshima H."/>
            <person name="Detter J.C."/>
            <person name="Han C."/>
            <person name="Tapia R."/>
            <person name="Land M."/>
            <person name="Hauser L."/>
            <person name="Kyrpides N."/>
            <person name="Ivanova N."/>
            <person name="Pagani I."/>
            <person name="Dunn J."/>
            <person name="Taghavi S."/>
            <person name="Francis A."/>
            <person name="van der Lelie D."/>
            <person name="Woyke T."/>
        </authorList>
    </citation>
    <scope>NUCLEOTIDE SEQUENCE [LARGE SCALE GENOMIC DNA]</scope>
    <source>
        <strain evidence="1 2">BC1</strain>
    </source>
</reference>
<accession>R4K1K3</accession>
<dbReference type="RefSeq" id="WP_015615285.1">
    <property type="nucleotide sequence ID" value="NC_021182.1"/>
</dbReference>
<dbReference type="HOGENOM" id="CLU_1445326_0_0_9"/>